<dbReference type="GO" id="GO:0006782">
    <property type="term" value="P:protoporphyrinogen IX biosynthetic process"/>
    <property type="evidence" value="ECO:0007669"/>
    <property type="project" value="UniProtKB-UniRule"/>
</dbReference>
<dbReference type="GO" id="GO:0006780">
    <property type="term" value="P:uroporphyrinogen III biosynthetic process"/>
    <property type="evidence" value="ECO:0007669"/>
    <property type="project" value="UniProtKB-UniRule"/>
</dbReference>
<dbReference type="GO" id="GO:0004852">
    <property type="term" value="F:uroporphyrinogen-III synthase activity"/>
    <property type="evidence" value="ECO:0007669"/>
    <property type="project" value="UniProtKB-UniRule"/>
</dbReference>
<evidence type="ECO:0000256" key="7">
    <source>
        <dbReference type="ARBA" id="ARBA00040167"/>
    </source>
</evidence>
<dbReference type="AlphaFoldDB" id="A0A450SK60"/>
<dbReference type="Gene3D" id="3.40.50.10090">
    <property type="match status" value="2"/>
</dbReference>
<accession>A0A450SK60</accession>
<protein>
    <recommendedName>
        <fullName evidence="7 9">Uroporphyrinogen-III synthase</fullName>
        <ecNumber evidence="3 9">4.2.1.75</ecNumber>
    </recommendedName>
</protein>
<evidence type="ECO:0000256" key="9">
    <source>
        <dbReference type="RuleBase" id="RU366031"/>
    </source>
</evidence>
<gene>
    <name evidence="11" type="ORF">BECKFW1821A_GA0114235_10458</name>
    <name evidence="12" type="ORF">BECKFW1821B_GA0114236_10393</name>
</gene>
<dbReference type="EMBL" id="CAADEW010000045">
    <property type="protein sequence ID" value="VFJ53900.1"/>
    <property type="molecule type" value="Genomic_DNA"/>
</dbReference>
<reference evidence="11" key="1">
    <citation type="submission" date="2019-02" db="EMBL/GenBank/DDBJ databases">
        <authorList>
            <person name="Gruber-Vodicka R. H."/>
            <person name="Seah K. B. B."/>
        </authorList>
    </citation>
    <scope>NUCLEOTIDE SEQUENCE</scope>
    <source>
        <strain evidence="12">BECK_BZ106</strain>
        <strain evidence="11">BECK_BZ15</strain>
    </source>
</reference>
<evidence type="ECO:0000256" key="8">
    <source>
        <dbReference type="ARBA" id="ARBA00048617"/>
    </source>
</evidence>
<organism evidence="11">
    <name type="scientific">Candidatus Kentrum sp. FW</name>
    <dbReference type="NCBI Taxonomy" id="2126338"/>
    <lineage>
        <taxon>Bacteria</taxon>
        <taxon>Pseudomonadati</taxon>
        <taxon>Pseudomonadota</taxon>
        <taxon>Gammaproteobacteria</taxon>
        <taxon>Candidatus Kentrum</taxon>
    </lineage>
</organism>
<dbReference type="InterPro" id="IPR039793">
    <property type="entry name" value="UROS/Hem4"/>
</dbReference>
<dbReference type="EC" id="4.2.1.75" evidence="3 9"/>
<dbReference type="CDD" id="cd06578">
    <property type="entry name" value="HemD"/>
    <property type="match status" value="1"/>
</dbReference>
<dbReference type="Pfam" id="PF02602">
    <property type="entry name" value="HEM4"/>
    <property type="match status" value="1"/>
</dbReference>
<dbReference type="EMBL" id="CAADFD010000039">
    <property type="protein sequence ID" value="VFJ58053.1"/>
    <property type="molecule type" value="Genomic_DNA"/>
</dbReference>
<dbReference type="PANTHER" id="PTHR38042">
    <property type="entry name" value="UROPORPHYRINOGEN-III SYNTHASE, CHLOROPLASTIC"/>
    <property type="match status" value="1"/>
</dbReference>
<evidence type="ECO:0000256" key="5">
    <source>
        <dbReference type="ARBA" id="ARBA00023244"/>
    </source>
</evidence>
<dbReference type="InterPro" id="IPR003754">
    <property type="entry name" value="4pyrrol_synth_uPrphyn_synth"/>
</dbReference>
<evidence type="ECO:0000256" key="4">
    <source>
        <dbReference type="ARBA" id="ARBA00023239"/>
    </source>
</evidence>
<dbReference type="SUPFAM" id="SSF69618">
    <property type="entry name" value="HemD-like"/>
    <property type="match status" value="1"/>
</dbReference>
<comment type="catalytic activity">
    <reaction evidence="8 9">
        <text>hydroxymethylbilane = uroporphyrinogen III + H2O</text>
        <dbReference type="Rhea" id="RHEA:18965"/>
        <dbReference type="ChEBI" id="CHEBI:15377"/>
        <dbReference type="ChEBI" id="CHEBI:57308"/>
        <dbReference type="ChEBI" id="CHEBI:57845"/>
        <dbReference type="EC" id="4.2.1.75"/>
    </reaction>
</comment>
<evidence type="ECO:0000259" key="10">
    <source>
        <dbReference type="Pfam" id="PF02602"/>
    </source>
</evidence>
<evidence type="ECO:0000256" key="2">
    <source>
        <dbReference type="ARBA" id="ARBA00008133"/>
    </source>
</evidence>
<dbReference type="UniPathway" id="UPA00251">
    <property type="reaction ID" value="UER00320"/>
</dbReference>
<evidence type="ECO:0000256" key="6">
    <source>
        <dbReference type="ARBA" id="ARBA00037589"/>
    </source>
</evidence>
<evidence type="ECO:0000256" key="3">
    <source>
        <dbReference type="ARBA" id="ARBA00013109"/>
    </source>
</evidence>
<evidence type="ECO:0000313" key="12">
    <source>
        <dbReference type="EMBL" id="VFJ58053.1"/>
    </source>
</evidence>
<evidence type="ECO:0000313" key="11">
    <source>
        <dbReference type="EMBL" id="VFJ53900.1"/>
    </source>
</evidence>
<comment type="similarity">
    <text evidence="2 9">Belongs to the uroporphyrinogen-III synthase family.</text>
</comment>
<keyword evidence="5 9" id="KW-0627">Porphyrin biosynthesis</keyword>
<keyword evidence="4 9" id="KW-0456">Lyase</keyword>
<comment type="pathway">
    <text evidence="1 9">Porphyrin-containing compound metabolism; protoporphyrin-IX biosynthesis; coproporphyrinogen-III from 5-aminolevulinate: step 3/4.</text>
</comment>
<comment type="function">
    <text evidence="6 9">Catalyzes cyclization of the linear tetrapyrrole, hydroxymethylbilane, to the macrocyclic uroporphyrinogen III.</text>
</comment>
<dbReference type="InterPro" id="IPR036108">
    <property type="entry name" value="4pyrrol_syn_uPrphyn_synt_sf"/>
</dbReference>
<feature type="domain" description="Tetrapyrrole biosynthesis uroporphyrinogen III synthase" evidence="10">
    <location>
        <begin position="27"/>
        <end position="237"/>
    </location>
</feature>
<evidence type="ECO:0000256" key="1">
    <source>
        <dbReference type="ARBA" id="ARBA00004772"/>
    </source>
</evidence>
<dbReference type="PANTHER" id="PTHR38042:SF1">
    <property type="entry name" value="UROPORPHYRINOGEN-III SYNTHASE, CHLOROPLASTIC"/>
    <property type="match status" value="1"/>
</dbReference>
<proteinExistence type="inferred from homology"/>
<sequence length="266" mass="28650">MERILSGQGGRLAGVGVWVTRPVRQADALARCIEEEGGQVIRLPVIAIMDVDDRGAVTALMDRLDGFDLAIFVSVNAVQRGLDYVGGAENWPAGVEVAAIGRATAGALKEMGLFCTFEPVPPYNSESLLAVPELQAGAMAGSRVIIFRGVGGRALLGETLMARGAWVEYAEVYRRGLPEWIGTVSIPWDRIEVIVVTSGEGIENLFTIADDRERERLRRTPFVVIGGRMAKLVERFGGYYPPIVADSASDAAIVSALCTWATNRLS</sequence>
<name>A0A450SK60_9GAMM</name>